<dbReference type="GeneID" id="24438606"/>
<evidence type="ECO:0000313" key="2">
    <source>
        <dbReference type="EMBL" id="EWS76538.1"/>
    </source>
</evidence>
<dbReference type="PROSITE" id="PS50011">
    <property type="entry name" value="PROTEIN_KINASE_DOM"/>
    <property type="match status" value="1"/>
</dbReference>
<sequence length="527" mass="61717">MSVKQTKKQIASLVVNCRSQKISIKKFFEVIEVQQSHYTDFSYSGNGAFSFVLKATNQKTGQIIALKVTECDDNDINGMKQVEEEYRLLRQFSNCKYIVQVFNCFFLTEEESSDDDCSNDDEEEGKNEKKEKNLFFVVEQEFCQTNLENFFTQCRLKKSYPCQQQKEVMAIQMLDSVAYLHRFDLLHRDIKPSNFLLSLDEKEIPTVKICDLSFASALKNNKSRITVSKIKGTQAYFAPEVEKGVYKKGSDVFSLGLVLLELDNMSNFNFNDTTNEDKLEIKFAKIFPNYQIDRQSYIYKIAYQCLNYFVENRKQAIDLLIQFIQENQNYLAVELSSVINRKSEQLSQIQKTIIEKQQKKKSEILELSQSSKNQKHFKNLIQMFDVLQQKPFKAQEYETILKLLQSIFKYDSNFEFISVGAKGLVLGTFNKTLGIKTVLKIQQVQSKHEVVQEVGIMRDCQMPLVIKFYGYFYLSVNKQDDFVVYEIEKCSGNTQKINKQIFYHQFYFNYVKVQFIIYYLKVTQNNI</sequence>
<dbReference type="Gene3D" id="3.30.200.20">
    <property type="entry name" value="Phosphorylase Kinase, domain 1"/>
    <property type="match status" value="1"/>
</dbReference>
<dbReference type="KEGG" id="tet:TTHERM_000361563"/>
<dbReference type="PROSITE" id="PS00108">
    <property type="entry name" value="PROTEIN_KINASE_ST"/>
    <property type="match status" value="1"/>
</dbReference>
<accession>W7XH79</accession>
<dbReference type="InterPro" id="IPR008271">
    <property type="entry name" value="Ser/Thr_kinase_AS"/>
</dbReference>
<keyword evidence="2" id="KW-0418">Kinase</keyword>
<protein>
    <submittedName>
        <fullName evidence="2">Kinase domain protein</fullName>
    </submittedName>
</protein>
<keyword evidence="2" id="KW-0808">Transferase</keyword>
<keyword evidence="3" id="KW-1185">Reference proteome</keyword>
<dbReference type="Proteomes" id="UP000009168">
    <property type="component" value="Unassembled WGS sequence"/>
</dbReference>
<dbReference type="AlphaFoldDB" id="W7XH79"/>
<dbReference type="SMART" id="SM00220">
    <property type="entry name" value="S_TKc"/>
    <property type="match status" value="1"/>
</dbReference>
<dbReference type="Pfam" id="PF00069">
    <property type="entry name" value="Pkinase"/>
    <property type="match status" value="1"/>
</dbReference>
<dbReference type="RefSeq" id="XP_012650910.1">
    <property type="nucleotide sequence ID" value="XM_012795456.1"/>
</dbReference>
<dbReference type="EMBL" id="GG662855">
    <property type="protein sequence ID" value="EWS76538.1"/>
    <property type="molecule type" value="Genomic_DNA"/>
</dbReference>
<dbReference type="OrthoDB" id="301110at2759"/>
<dbReference type="Gene3D" id="1.10.510.10">
    <property type="entry name" value="Transferase(Phosphotransferase) domain 1"/>
    <property type="match status" value="1"/>
</dbReference>
<evidence type="ECO:0000313" key="3">
    <source>
        <dbReference type="Proteomes" id="UP000009168"/>
    </source>
</evidence>
<name>W7XH79_TETTS</name>
<evidence type="ECO:0000259" key="1">
    <source>
        <dbReference type="PROSITE" id="PS50011"/>
    </source>
</evidence>
<dbReference type="GO" id="GO:0005524">
    <property type="term" value="F:ATP binding"/>
    <property type="evidence" value="ECO:0007669"/>
    <property type="project" value="InterPro"/>
</dbReference>
<dbReference type="GO" id="GO:0005634">
    <property type="term" value="C:nucleus"/>
    <property type="evidence" value="ECO:0007669"/>
    <property type="project" value="TreeGrafter"/>
</dbReference>
<feature type="domain" description="Protein kinase" evidence="1">
    <location>
        <begin position="38"/>
        <end position="331"/>
    </location>
</feature>
<dbReference type="GO" id="GO:0004674">
    <property type="term" value="F:protein serine/threonine kinase activity"/>
    <property type="evidence" value="ECO:0007669"/>
    <property type="project" value="TreeGrafter"/>
</dbReference>
<dbReference type="eggNOG" id="KOG1033">
    <property type="taxonomic scope" value="Eukaryota"/>
</dbReference>
<gene>
    <name evidence="2" type="ORF">TTHERM_000361563</name>
</gene>
<dbReference type="GO" id="GO:0044773">
    <property type="term" value="P:mitotic DNA damage checkpoint signaling"/>
    <property type="evidence" value="ECO:0007669"/>
    <property type="project" value="TreeGrafter"/>
</dbReference>
<dbReference type="SUPFAM" id="SSF56112">
    <property type="entry name" value="Protein kinase-like (PK-like)"/>
    <property type="match status" value="2"/>
</dbReference>
<proteinExistence type="predicted"/>
<dbReference type="InterPro" id="IPR011009">
    <property type="entry name" value="Kinase-like_dom_sf"/>
</dbReference>
<reference evidence="3" key="1">
    <citation type="journal article" date="2006" name="PLoS Biol.">
        <title>Macronuclear genome sequence of the ciliate Tetrahymena thermophila, a model eukaryote.</title>
        <authorList>
            <person name="Eisen J.A."/>
            <person name="Coyne R.S."/>
            <person name="Wu M."/>
            <person name="Wu D."/>
            <person name="Thiagarajan M."/>
            <person name="Wortman J.R."/>
            <person name="Badger J.H."/>
            <person name="Ren Q."/>
            <person name="Amedeo P."/>
            <person name="Jones K.M."/>
            <person name="Tallon L.J."/>
            <person name="Delcher A.L."/>
            <person name="Salzberg S.L."/>
            <person name="Silva J.C."/>
            <person name="Haas B.J."/>
            <person name="Majoros W.H."/>
            <person name="Farzad M."/>
            <person name="Carlton J.M."/>
            <person name="Smith R.K. Jr."/>
            <person name="Garg J."/>
            <person name="Pearlman R.E."/>
            <person name="Karrer K.M."/>
            <person name="Sun L."/>
            <person name="Manning G."/>
            <person name="Elde N.C."/>
            <person name="Turkewitz A.P."/>
            <person name="Asai D.J."/>
            <person name="Wilkes D.E."/>
            <person name="Wang Y."/>
            <person name="Cai H."/>
            <person name="Collins K."/>
            <person name="Stewart B.A."/>
            <person name="Lee S.R."/>
            <person name="Wilamowska K."/>
            <person name="Weinberg Z."/>
            <person name="Ruzzo W.L."/>
            <person name="Wloga D."/>
            <person name="Gaertig J."/>
            <person name="Frankel J."/>
            <person name="Tsao C.-C."/>
            <person name="Gorovsky M.A."/>
            <person name="Keeling P.J."/>
            <person name="Waller R.F."/>
            <person name="Patron N.J."/>
            <person name="Cherry J.M."/>
            <person name="Stover N.A."/>
            <person name="Krieger C.J."/>
            <person name="del Toro C."/>
            <person name="Ryder H.F."/>
            <person name="Williamson S.C."/>
            <person name="Barbeau R.A."/>
            <person name="Hamilton E.P."/>
            <person name="Orias E."/>
        </authorList>
    </citation>
    <scope>NUCLEOTIDE SEQUENCE [LARGE SCALE GENOMIC DNA]</scope>
    <source>
        <strain evidence="3">SB210</strain>
    </source>
</reference>
<dbReference type="InterPro" id="IPR000719">
    <property type="entry name" value="Prot_kinase_dom"/>
</dbReference>
<dbReference type="InParanoid" id="W7XH79"/>
<organism evidence="2 3">
    <name type="scientific">Tetrahymena thermophila (strain SB210)</name>
    <dbReference type="NCBI Taxonomy" id="312017"/>
    <lineage>
        <taxon>Eukaryota</taxon>
        <taxon>Sar</taxon>
        <taxon>Alveolata</taxon>
        <taxon>Ciliophora</taxon>
        <taxon>Intramacronucleata</taxon>
        <taxon>Oligohymenophorea</taxon>
        <taxon>Hymenostomatida</taxon>
        <taxon>Tetrahymenina</taxon>
        <taxon>Tetrahymenidae</taxon>
        <taxon>Tetrahymena</taxon>
    </lineage>
</organism>
<dbReference type="PANTHER" id="PTHR44167">
    <property type="entry name" value="OVARIAN-SPECIFIC SERINE/THREONINE-PROTEIN KINASE LOK-RELATED"/>
    <property type="match status" value="1"/>
</dbReference>
<dbReference type="STRING" id="312017.W7XH79"/>
<dbReference type="PANTHER" id="PTHR44167:SF24">
    <property type="entry name" value="SERINE_THREONINE-PROTEIN KINASE CHK2"/>
    <property type="match status" value="1"/>
</dbReference>